<evidence type="ECO:0000313" key="3">
    <source>
        <dbReference type="Proteomes" id="UP000324222"/>
    </source>
</evidence>
<evidence type="ECO:0000313" key="2">
    <source>
        <dbReference type="EMBL" id="MPC49188.1"/>
    </source>
</evidence>
<feature type="region of interest" description="Disordered" evidence="1">
    <location>
        <begin position="1"/>
        <end position="22"/>
    </location>
</feature>
<accession>A0A5B7FW99</accession>
<keyword evidence="3" id="KW-1185">Reference proteome</keyword>
<gene>
    <name evidence="2" type="ORF">E2C01_042983</name>
</gene>
<organism evidence="2 3">
    <name type="scientific">Portunus trituberculatus</name>
    <name type="common">Swimming crab</name>
    <name type="synonym">Neptunus trituberculatus</name>
    <dbReference type="NCBI Taxonomy" id="210409"/>
    <lineage>
        <taxon>Eukaryota</taxon>
        <taxon>Metazoa</taxon>
        <taxon>Ecdysozoa</taxon>
        <taxon>Arthropoda</taxon>
        <taxon>Crustacea</taxon>
        <taxon>Multicrustacea</taxon>
        <taxon>Malacostraca</taxon>
        <taxon>Eumalacostraca</taxon>
        <taxon>Eucarida</taxon>
        <taxon>Decapoda</taxon>
        <taxon>Pleocyemata</taxon>
        <taxon>Brachyura</taxon>
        <taxon>Eubrachyura</taxon>
        <taxon>Portunoidea</taxon>
        <taxon>Portunidae</taxon>
        <taxon>Portuninae</taxon>
        <taxon>Portunus</taxon>
    </lineage>
</organism>
<protein>
    <submittedName>
        <fullName evidence="2">Uncharacterized protein</fullName>
    </submittedName>
</protein>
<proteinExistence type="predicted"/>
<evidence type="ECO:0000256" key="1">
    <source>
        <dbReference type="SAM" id="MobiDB-lite"/>
    </source>
</evidence>
<reference evidence="2 3" key="1">
    <citation type="submission" date="2019-05" db="EMBL/GenBank/DDBJ databases">
        <title>Another draft genome of Portunus trituberculatus and its Hox gene families provides insights of decapod evolution.</title>
        <authorList>
            <person name="Jeong J.-H."/>
            <person name="Song I."/>
            <person name="Kim S."/>
            <person name="Choi T."/>
            <person name="Kim D."/>
            <person name="Ryu S."/>
            <person name="Kim W."/>
        </authorList>
    </citation>
    <scope>NUCLEOTIDE SEQUENCE [LARGE SCALE GENOMIC DNA]</scope>
    <source>
        <tissue evidence="2">Muscle</tissue>
    </source>
</reference>
<sequence>MEGNQSWTPGSAKYCTSTTNRENYNVDPARSAATLAKSTRGSMNEVKHIVSVSMSTNHTQ</sequence>
<dbReference type="EMBL" id="VSRR010008721">
    <property type="protein sequence ID" value="MPC49188.1"/>
    <property type="molecule type" value="Genomic_DNA"/>
</dbReference>
<dbReference type="AlphaFoldDB" id="A0A5B7FW99"/>
<comment type="caution">
    <text evidence="2">The sequence shown here is derived from an EMBL/GenBank/DDBJ whole genome shotgun (WGS) entry which is preliminary data.</text>
</comment>
<name>A0A5B7FW99_PORTR</name>
<dbReference type="Proteomes" id="UP000324222">
    <property type="component" value="Unassembled WGS sequence"/>
</dbReference>